<name>A0A345C2S3_9BACI</name>
<keyword evidence="2" id="KW-1185">Reference proteome</keyword>
<evidence type="ECO:0000313" key="1">
    <source>
        <dbReference type="EMBL" id="AXF57504.1"/>
    </source>
</evidence>
<dbReference type="OrthoDB" id="419816at2"/>
<evidence type="ECO:0000313" key="2">
    <source>
        <dbReference type="Proteomes" id="UP000252100"/>
    </source>
</evidence>
<dbReference type="EMBL" id="CP031092">
    <property type="protein sequence ID" value="AXF57504.1"/>
    <property type="molecule type" value="Genomic_DNA"/>
</dbReference>
<dbReference type="RefSeq" id="WP_114375388.1">
    <property type="nucleotide sequence ID" value="NZ_CP031092.1"/>
</dbReference>
<dbReference type="KEGG" id="rue:DT065_16940"/>
<gene>
    <name evidence="1" type="ORF">DT065_16940</name>
</gene>
<dbReference type="AlphaFoldDB" id="A0A345C2S3"/>
<evidence type="ECO:0008006" key="3">
    <source>
        <dbReference type="Google" id="ProtNLM"/>
    </source>
</evidence>
<organism evidence="1 2">
    <name type="scientific">Salicibibacter kimchii</name>
    <dbReference type="NCBI Taxonomy" id="2099786"/>
    <lineage>
        <taxon>Bacteria</taxon>
        <taxon>Bacillati</taxon>
        <taxon>Bacillota</taxon>
        <taxon>Bacilli</taxon>
        <taxon>Bacillales</taxon>
        <taxon>Bacillaceae</taxon>
        <taxon>Salicibibacter</taxon>
    </lineage>
</organism>
<reference evidence="1 2" key="1">
    <citation type="journal article" date="2018" name="J. Microbiol.">
        <title>Salicibibacter kimchii gen. nov., sp. nov., a moderately halophilic and alkalitolerant bacterium in the family Bacillaceae, isolated from kimchi.</title>
        <authorList>
            <person name="Jang J.Y."/>
            <person name="Oh Y.J."/>
            <person name="Lim S.K."/>
            <person name="Park H.K."/>
            <person name="Lee C."/>
            <person name="Kim J.Y."/>
            <person name="Lee M.A."/>
            <person name="Choi H.J."/>
        </authorList>
    </citation>
    <scope>NUCLEOTIDE SEQUENCE [LARGE SCALE GENOMIC DNA]</scope>
    <source>
        <strain evidence="1 2">NKC1-1</strain>
    </source>
</reference>
<sequence length="224" mass="26571">MTNESLALAKEEHTSYTLDQDGLWKKVITELFEPFMLFFARDLYEKLDWSKIPDSLEQEFHRIYLVIEGKRYTDKLMKSKNNASKRYQFKRRLFELILNDQEKNPKEYVNALLYFIDYLMEIPKKMTEKLQKNIKPMIGKETSDMDDTTSPDLPTLKPFLDELREERKELGRVEGKAEGKVEGKSERTIEIAEKMLKKDFSDEEILEVTNLTEKELEAIKDKHS</sequence>
<proteinExistence type="predicted"/>
<dbReference type="Proteomes" id="UP000252100">
    <property type="component" value="Chromosome"/>
</dbReference>
<accession>A0A345C2S3</accession>
<protein>
    <recommendedName>
        <fullName evidence="3">Transposase (putative) YhgA-like domain-containing protein</fullName>
    </recommendedName>
</protein>